<dbReference type="InterPro" id="IPR017972">
    <property type="entry name" value="Cyt_P450_CS"/>
</dbReference>
<feature type="binding site" description="axial binding residue" evidence="8">
    <location>
        <position position="437"/>
    </location>
    <ligand>
        <name>heme</name>
        <dbReference type="ChEBI" id="CHEBI:30413"/>
    </ligand>
    <ligandPart>
        <name>Fe</name>
        <dbReference type="ChEBI" id="CHEBI:18248"/>
    </ligandPart>
</feature>
<evidence type="ECO:0000256" key="10">
    <source>
        <dbReference type="SAM" id="SignalP"/>
    </source>
</evidence>
<keyword evidence="6 8" id="KW-0408">Iron</keyword>
<reference evidence="11 12" key="1">
    <citation type="journal article" date="2024" name="Insects">
        <title>An Improved Chromosome-Level Genome Assembly of the Firefly Pyrocoelia pectoralis.</title>
        <authorList>
            <person name="Fu X."/>
            <person name="Meyer-Rochow V.B."/>
            <person name="Ballantyne L."/>
            <person name="Zhu X."/>
        </authorList>
    </citation>
    <scope>NUCLEOTIDE SEQUENCE [LARGE SCALE GENOMIC DNA]</scope>
    <source>
        <strain evidence="11">XCY_ONT2</strain>
    </source>
</reference>
<keyword evidence="10" id="KW-0732">Signal</keyword>
<dbReference type="GO" id="GO:0016712">
    <property type="term" value="F:oxidoreductase activity, acting on paired donors, with incorporation or reduction of molecular oxygen, reduced flavin or flavoprotein as one donor, and incorporation of one atom of oxygen"/>
    <property type="evidence" value="ECO:0007669"/>
    <property type="project" value="TreeGrafter"/>
</dbReference>
<dbReference type="GO" id="GO:0005506">
    <property type="term" value="F:iron ion binding"/>
    <property type="evidence" value="ECO:0007669"/>
    <property type="project" value="InterPro"/>
</dbReference>
<evidence type="ECO:0000256" key="2">
    <source>
        <dbReference type="ARBA" id="ARBA00010617"/>
    </source>
</evidence>
<feature type="signal peptide" evidence="10">
    <location>
        <begin position="1"/>
        <end position="18"/>
    </location>
</feature>
<accession>A0AAN7V415</accession>
<dbReference type="GO" id="GO:0006082">
    <property type="term" value="P:organic acid metabolic process"/>
    <property type="evidence" value="ECO:0007669"/>
    <property type="project" value="TreeGrafter"/>
</dbReference>
<dbReference type="Proteomes" id="UP001329430">
    <property type="component" value="Chromosome 8"/>
</dbReference>
<evidence type="ECO:0000256" key="3">
    <source>
        <dbReference type="ARBA" id="ARBA00022617"/>
    </source>
</evidence>
<protein>
    <recommendedName>
        <fullName evidence="13">Cytochrome P450</fullName>
    </recommendedName>
</protein>
<comment type="cofactor">
    <cofactor evidence="1 8">
        <name>heme</name>
        <dbReference type="ChEBI" id="CHEBI:30413"/>
    </cofactor>
</comment>
<organism evidence="11 12">
    <name type="scientific">Pyrocoelia pectoralis</name>
    <dbReference type="NCBI Taxonomy" id="417401"/>
    <lineage>
        <taxon>Eukaryota</taxon>
        <taxon>Metazoa</taxon>
        <taxon>Ecdysozoa</taxon>
        <taxon>Arthropoda</taxon>
        <taxon>Hexapoda</taxon>
        <taxon>Insecta</taxon>
        <taxon>Pterygota</taxon>
        <taxon>Neoptera</taxon>
        <taxon>Endopterygota</taxon>
        <taxon>Coleoptera</taxon>
        <taxon>Polyphaga</taxon>
        <taxon>Elateriformia</taxon>
        <taxon>Elateroidea</taxon>
        <taxon>Lampyridae</taxon>
        <taxon>Lampyrinae</taxon>
        <taxon>Pyrocoelia</taxon>
    </lineage>
</organism>
<feature type="chain" id="PRO_5042881656" description="Cytochrome P450" evidence="10">
    <location>
        <begin position="19"/>
        <end position="490"/>
    </location>
</feature>
<dbReference type="Gene3D" id="1.10.630.10">
    <property type="entry name" value="Cytochrome P450"/>
    <property type="match status" value="1"/>
</dbReference>
<dbReference type="InterPro" id="IPR050182">
    <property type="entry name" value="Cytochrome_P450_fam2"/>
</dbReference>
<proteinExistence type="inferred from homology"/>
<dbReference type="InterPro" id="IPR001128">
    <property type="entry name" value="Cyt_P450"/>
</dbReference>
<dbReference type="GO" id="GO:0008395">
    <property type="term" value="F:steroid hydroxylase activity"/>
    <property type="evidence" value="ECO:0007669"/>
    <property type="project" value="TreeGrafter"/>
</dbReference>
<dbReference type="PANTHER" id="PTHR24300:SF376">
    <property type="entry name" value="CYTOCHROME P450 15A1"/>
    <property type="match status" value="1"/>
</dbReference>
<dbReference type="PROSITE" id="PS00086">
    <property type="entry name" value="CYTOCHROME_P450"/>
    <property type="match status" value="1"/>
</dbReference>
<keyword evidence="12" id="KW-1185">Reference proteome</keyword>
<keyword evidence="7 9" id="KW-0503">Monooxygenase</keyword>
<dbReference type="GO" id="GO:0020037">
    <property type="term" value="F:heme binding"/>
    <property type="evidence" value="ECO:0007669"/>
    <property type="project" value="InterPro"/>
</dbReference>
<evidence type="ECO:0000313" key="11">
    <source>
        <dbReference type="EMBL" id="KAK5640617.1"/>
    </source>
</evidence>
<comment type="caution">
    <text evidence="11">The sequence shown here is derived from an EMBL/GenBank/DDBJ whole genome shotgun (WGS) entry which is preliminary data.</text>
</comment>
<evidence type="ECO:0000256" key="8">
    <source>
        <dbReference type="PIRSR" id="PIRSR602401-1"/>
    </source>
</evidence>
<dbReference type="InterPro" id="IPR036396">
    <property type="entry name" value="Cyt_P450_sf"/>
</dbReference>
<evidence type="ECO:0008006" key="13">
    <source>
        <dbReference type="Google" id="ProtNLM"/>
    </source>
</evidence>
<evidence type="ECO:0000313" key="12">
    <source>
        <dbReference type="Proteomes" id="UP001329430"/>
    </source>
</evidence>
<dbReference type="GO" id="GO:0006805">
    <property type="term" value="P:xenobiotic metabolic process"/>
    <property type="evidence" value="ECO:0007669"/>
    <property type="project" value="TreeGrafter"/>
</dbReference>
<evidence type="ECO:0000256" key="9">
    <source>
        <dbReference type="RuleBase" id="RU000461"/>
    </source>
</evidence>
<dbReference type="Pfam" id="PF00067">
    <property type="entry name" value="p450"/>
    <property type="match status" value="1"/>
</dbReference>
<dbReference type="GO" id="GO:0005737">
    <property type="term" value="C:cytoplasm"/>
    <property type="evidence" value="ECO:0007669"/>
    <property type="project" value="TreeGrafter"/>
</dbReference>
<keyword evidence="4 8" id="KW-0479">Metal-binding</keyword>
<name>A0AAN7V415_9COLE</name>
<comment type="similarity">
    <text evidence="2 9">Belongs to the cytochrome P450 family.</text>
</comment>
<evidence type="ECO:0000256" key="5">
    <source>
        <dbReference type="ARBA" id="ARBA00023002"/>
    </source>
</evidence>
<evidence type="ECO:0000256" key="1">
    <source>
        <dbReference type="ARBA" id="ARBA00001971"/>
    </source>
</evidence>
<dbReference type="InterPro" id="IPR002401">
    <property type="entry name" value="Cyt_P450_E_grp-I"/>
</dbReference>
<dbReference type="EMBL" id="JAVRBK010000008">
    <property type="protein sequence ID" value="KAK5640617.1"/>
    <property type="molecule type" value="Genomic_DNA"/>
</dbReference>
<evidence type="ECO:0000256" key="4">
    <source>
        <dbReference type="ARBA" id="ARBA00022723"/>
    </source>
</evidence>
<evidence type="ECO:0000256" key="6">
    <source>
        <dbReference type="ARBA" id="ARBA00023004"/>
    </source>
</evidence>
<gene>
    <name evidence="11" type="ORF">RI129_011428</name>
</gene>
<evidence type="ECO:0000256" key="7">
    <source>
        <dbReference type="ARBA" id="ARBA00023033"/>
    </source>
</evidence>
<sequence length="490" mass="55821">MLILALFLIILFMLLVYGDTRKPRNFPPGPKWFPIIGCAWQLRKLHKEKGSLAKATQELATKYGSVVGARIGRERTVFVCGLDVLKEMFRKDELNGRPHDIMSTSRTLGKRRGMGYTDAKFHLEQKKFVMGQLKRTSFRKKVMAHVLEQRVSVIIDELEKKVQSDSVICMTSFFPIHILNTLYFLLTGDKCSSQEMEELFDIMEDFAKNIPLTGTMFGHFPFLRHICPDYCGYNIYVNIHQRILEFVSKRVQVLKKACDSATPDCGFVHPYLMMVNSFEGNGTFSEDQMVATCLDLLIGGFDTSCNAVGFVFLYLILYPDVQRKAQEEIDRVVGRQSPLTLNDRARLQYVECVILESIRLFVGRAFLIPRRALTDATLNGYFIPKDTVIHGNCRLTLLDECAGWKDPKTFYPERFIKNGRISIPDNFTPFGWGRRRCAGEILARANVFLIVASLLQTFNFKPVPGCPPVVDVVEGFTPSVKPFKASITLR</sequence>
<keyword evidence="5 9" id="KW-0560">Oxidoreductase</keyword>
<dbReference type="AlphaFoldDB" id="A0AAN7V415"/>
<dbReference type="SUPFAM" id="SSF48264">
    <property type="entry name" value="Cytochrome P450"/>
    <property type="match status" value="1"/>
</dbReference>
<dbReference type="PRINTS" id="PR00385">
    <property type="entry name" value="P450"/>
</dbReference>
<dbReference type="PRINTS" id="PR00463">
    <property type="entry name" value="EP450I"/>
</dbReference>
<keyword evidence="3 8" id="KW-0349">Heme</keyword>
<dbReference type="PANTHER" id="PTHR24300">
    <property type="entry name" value="CYTOCHROME P450 508A4-RELATED"/>
    <property type="match status" value="1"/>
</dbReference>